<proteinExistence type="predicted"/>
<dbReference type="Pfam" id="PF00990">
    <property type="entry name" value="GGDEF"/>
    <property type="match status" value="1"/>
</dbReference>
<dbReference type="EMBL" id="VSSQ01057426">
    <property type="protein sequence ID" value="MPN11226.1"/>
    <property type="molecule type" value="Genomic_DNA"/>
</dbReference>
<evidence type="ECO:0000259" key="1">
    <source>
        <dbReference type="PROSITE" id="PS50887"/>
    </source>
</evidence>
<feature type="domain" description="GGDEF" evidence="1">
    <location>
        <begin position="20"/>
        <end position="149"/>
    </location>
</feature>
<comment type="caution">
    <text evidence="2">The sequence shown here is derived from an EMBL/GenBank/DDBJ whole genome shotgun (WGS) entry which is preliminary data.</text>
</comment>
<dbReference type="NCBIfam" id="TIGR00254">
    <property type="entry name" value="GGDEF"/>
    <property type="match status" value="1"/>
</dbReference>
<dbReference type="CDD" id="cd01949">
    <property type="entry name" value="GGDEF"/>
    <property type="match status" value="1"/>
</dbReference>
<dbReference type="GO" id="GO:0052621">
    <property type="term" value="F:diguanylate cyclase activity"/>
    <property type="evidence" value="ECO:0007669"/>
    <property type="project" value="UniProtKB-EC"/>
</dbReference>
<dbReference type="PANTHER" id="PTHR45138">
    <property type="entry name" value="REGULATORY COMPONENTS OF SENSORY TRANSDUCTION SYSTEM"/>
    <property type="match status" value="1"/>
</dbReference>
<dbReference type="AlphaFoldDB" id="A0A645FC63"/>
<reference evidence="2" key="1">
    <citation type="submission" date="2019-08" db="EMBL/GenBank/DDBJ databases">
        <authorList>
            <person name="Kucharzyk K."/>
            <person name="Murdoch R.W."/>
            <person name="Higgins S."/>
            <person name="Loffler F."/>
        </authorList>
    </citation>
    <scope>NUCLEOTIDE SEQUENCE</scope>
</reference>
<dbReference type="PROSITE" id="PS50887">
    <property type="entry name" value="GGDEF"/>
    <property type="match status" value="1"/>
</dbReference>
<sequence length="149" mass="16840">MSRKALHDAMRDIEADTQTNSYILVIADIDHFKLVNDNFGHQHGDVCLIAFSEILQSECEPNTVFRYGGDEFCLLFCNAEMEQVVAACWRMLRKVEALRFEAKPESTLTASFGIAAFHLPMNAAQLFVQADQALYQAKEARNTVCVYEP</sequence>
<keyword evidence="2" id="KW-0548">Nucleotidyltransferase</keyword>
<evidence type="ECO:0000313" key="2">
    <source>
        <dbReference type="EMBL" id="MPN11226.1"/>
    </source>
</evidence>
<keyword evidence="2" id="KW-0808">Transferase</keyword>
<dbReference type="PANTHER" id="PTHR45138:SF9">
    <property type="entry name" value="DIGUANYLATE CYCLASE DGCM-RELATED"/>
    <property type="match status" value="1"/>
</dbReference>
<dbReference type="EC" id="2.7.7.65" evidence="2"/>
<protein>
    <submittedName>
        <fullName evidence="2">Putative diguanylate cyclase DgcC</fullName>
        <ecNumber evidence="2">2.7.7.65</ecNumber>
    </submittedName>
</protein>
<dbReference type="InterPro" id="IPR043128">
    <property type="entry name" value="Rev_trsase/Diguanyl_cyclase"/>
</dbReference>
<dbReference type="SUPFAM" id="SSF55073">
    <property type="entry name" value="Nucleotide cyclase"/>
    <property type="match status" value="1"/>
</dbReference>
<accession>A0A645FC63</accession>
<dbReference type="SMART" id="SM00267">
    <property type="entry name" value="GGDEF"/>
    <property type="match status" value="1"/>
</dbReference>
<dbReference type="InterPro" id="IPR029787">
    <property type="entry name" value="Nucleotide_cyclase"/>
</dbReference>
<dbReference type="Gene3D" id="3.30.70.270">
    <property type="match status" value="1"/>
</dbReference>
<name>A0A645FC63_9ZZZZ</name>
<organism evidence="2">
    <name type="scientific">bioreactor metagenome</name>
    <dbReference type="NCBI Taxonomy" id="1076179"/>
    <lineage>
        <taxon>unclassified sequences</taxon>
        <taxon>metagenomes</taxon>
        <taxon>ecological metagenomes</taxon>
    </lineage>
</organism>
<gene>
    <name evidence="2" type="primary">dgcC_6</name>
    <name evidence="2" type="ORF">SDC9_158527</name>
</gene>
<dbReference type="InterPro" id="IPR000160">
    <property type="entry name" value="GGDEF_dom"/>
</dbReference>
<dbReference type="InterPro" id="IPR050469">
    <property type="entry name" value="Diguanylate_Cyclase"/>
</dbReference>